<evidence type="ECO:0000313" key="3">
    <source>
        <dbReference type="Proteomes" id="UP000479190"/>
    </source>
</evidence>
<proteinExistence type="predicted"/>
<dbReference type="AlphaFoldDB" id="A0A6H5INI6"/>
<evidence type="ECO:0000313" key="2">
    <source>
        <dbReference type="EMBL" id="CAB0039065.1"/>
    </source>
</evidence>
<dbReference type="EMBL" id="CADCXV010000935">
    <property type="protein sequence ID" value="CAB0039065.1"/>
    <property type="molecule type" value="Genomic_DNA"/>
</dbReference>
<dbReference type="Proteomes" id="UP000479190">
    <property type="component" value="Unassembled WGS sequence"/>
</dbReference>
<sequence length="135" mass="14888">MKFNEHSKNDGGTCSRIYAASSADPCIESHIAACVSSTACVRDSPTAAAAAPPSILFGARSSELFLQARRTRAVGSSEWSLTRVCVCWLSMRLSHFCVVVPRVSFYNNHDISTSSSKQQQRRRRKISTLTKQQCE</sequence>
<feature type="region of interest" description="Disordered" evidence="1">
    <location>
        <begin position="114"/>
        <end position="135"/>
    </location>
</feature>
<gene>
    <name evidence="2" type="ORF">TBRA_LOCUS10825</name>
</gene>
<accession>A0A6H5INI6</accession>
<protein>
    <submittedName>
        <fullName evidence="2">Uncharacterized protein</fullName>
    </submittedName>
</protein>
<keyword evidence="3" id="KW-1185">Reference proteome</keyword>
<organism evidence="2 3">
    <name type="scientific">Trichogramma brassicae</name>
    <dbReference type="NCBI Taxonomy" id="86971"/>
    <lineage>
        <taxon>Eukaryota</taxon>
        <taxon>Metazoa</taxon>
        <taxon>Ecdysozoa</taxon>
        <taxon>Arthropoda</taxon>
        <taxon>Hexapoda</taxon>
        <taxon>Insecta</taxon>
        <taxon>Pterygota</taxon>
        <taxon>Neoptera</taxon>
        <taxon>Endopterygota</taxon>
        <taxon>Hymenoptera</taxon>
        <taxon>Apocrita</taxon>
        <taxon>Proctotrupomorpha</taxon>
        <taxon>Chalcidoidea</taxon>
        <taxon>Trichogrammatidae</taxon>
        <taxon>Trichogramma</taxon>
    </lineage>
</organism>
<reference evidence="2 3" key="1">
    <citation type="submission" date="2020-02" db="EMBL/GenBank/DDBJ databases">
        <authorList>
            <person name="Ferguson B K."/>
        </authorList>
    </citation>
    <scope>NUCLEOTIDE SEQUENCE [LARGE SCALE GENOMIC DNA]</scope>
</reference>
<name>A0A6H5INI6_9HYME</name>
<evidence type="ECO:0000256" key="1">
    <source>
        <dbReference type="SAM" id="MobiDB-lite"/>
    </source>
</evidence>